<proteinExistence type="predicted"/>
<accession>A0A835Z155</accession>
<dbReference type="AlphaFoldDB" id="A0A835Z155"/>
<dbReference type="Proteomes" id="UP000664859">
    <property type="component" value="Unassembled WGS sequence"/>
</dbReference>
<evidence type="ECO:0000256" key="1">
    <source>
        <dbReference type="SAM" id="MobiDB-lite"/>
    </source>
</evidence>
<comment type="caution">
    <text evidence="2">The sequence shown here is derived from an EMBL/GenBank/DDBJ whole genome shotgun (WGS) entry which is preliminary data.</text>
</comment>
<protein>
    <submittedName>
        <fullName evidence="2">Uncharacterized protein</fullName>
    </submittedName>
</protein>
<sequence length="241" mass="25717">MRVGRGPPSPAAHAAWALLTETQPSLLLDFLDAKSLVRFSEAGGTAGRKRLRALKTNFDAQLLVTDLVRDRDACDAVRAALARLEGHPFRIESVNLSLIVWFGPGDLPVVDACGGYIRMLLRCAAEAVFSTATPKFGFDASRSPFRRARGAAVREAHLSFPRLKNYSAEENAAAVAAATEEARAACRAIEGRRDYEKPAEHAFLALETLRGPSGGALLPGHAEAAPGGAPEVQAPFPFLST</sequence>
<feature type="compositionally biased region" description="Low complexity" evidence="1">
    <location>
        <begin position="217"/>
        <end position="231"/>
    </location>
</feature>
<name>A0A835Z155_9STRA</name>
<dbReference type="EMBL" id="JAFCMP010000346">
    <property type="protein sequence ID" value="KAG5181054.1"/>
    <property type="molecule type" value="Genomic_DNA"/>
</dbReference>
<keyword evidence="3" id="KW-1185">Reference proteome</keyword>
<evidence type="ECO:0000313" key="3">
    <source>
        <dbReference type="Proteomes" id="UP000664859"/>
    </source>
</evidence>
<reference evidence="2" key="1">
    <citation type="submission" date="2021-02" db="EMBL/GenBank/DDBJ databases">
        <title>First Annotated Genome of the Yellow-green Alga Tribonema minus.</title>
        <authorList>
            <person name="Mahan K.M."/>
        </authorList>
    </citation>
    <scope>NUCLEOTIDE SEQUENCE</scope>
    <source>
        <strain evidence="2">UTEX B ZZ1240</strain>
    </source>
</reference>
<evidence type="ECO:0000313" key="2">
    <source>
        <dbReference type="EMBL" id="KAG5181054.1"/>
    </source>
</evidence>
<organism evidence="2 3">
    <name type="scientific">Tribonema minus</name>
    <dbReference type="NCBI Taxonomy" id="303371"/>
    <lineage>
        <taxon>Eukaryota</taxon>
        <taxon>Sar</taxon>
        <taxon>Stramenopiles</taxon>
        <taxon>Ochrophyta</taxon>
        <taxon>PX clade</taxon>
        <taxon>Xanthophyceae</taxon>
        <taxon>Tribonematales</taxon>
        <taxon>Tribonemataceae</taxon>
        <taxon>Tribonema</taxon>
    </lineage>
</organism>
<gene>
    <name evidence="2" type="ORF">JKP88DRAFT_279212</name>
</gene>
<feature type="region of interest" description="Disordered" evidence="1">
    <location>
        <begin position="217"/>
        <end position="241"/>
    </location>
</feature>